<keyword evidence="2" id="KW-1185">Reference proteome</keyword>
<proteinExistence type="predicted"/>
<dbReference type="eggNOG" id="COG1073">
    <property type="taxonomic scope" value="Bacteria"/>
</dbReference>
<dbReference type="GO" id="GO:0016042">
    <property type="term" value="P:lipid catabolic process"/>
    <property type="evidence" value="ECO:0007669"/>
    <property type="project" value="InterPro"/>
</dbReference>
<name>V4PY41_9CAUL</name>
<dbReference type="PANTHER" id="PTHR34853">
    <property type="match status" value="1"/>
</dbReference>
<dbReference type="Pfam" id="PF03583">
    <property type="entry name" value="LIP"/>
    <property type="match status" value="1"/>
</dbReference>
<dbReference type="InterPro" id="IPR029058">
    <property type="entry name" value="AB_hydrolase_fold"/>
</dbReference>
<evidence type="ECO:0000313" key="1">
    <source>
        <dbReference type="EMBL" id="ESQ90495.1"/>
    </source>
</evidence>
<dbReference type="PIRSF" id="PIRSF029171">
    <property type="entry name" value="Esterase_LipA"/>
    <property type="match status" value="1"/>
</dbReference>
<evidence type="ECO:0000313" key="2">
    <source>
        <dbReference type="Proteomes" id="UP000017837"/>
    </source>
</evidence>
<dbReference type="InterPro" id="IPR005152">
    <property type="entry name" value="Lipase_secreted"/>
</dbReference>
<dbReference type="Proteomes" id="UP000017837">
    <property type="component" value="Unassembled WGS sequence"/>
</dbReference>
<dbReference type="Gene3D" id="3.40.50.1820">
    <property type="entry name" value="alpha/beta hydrolase"/>
    <property type="match status" value="2"/>
</dbReference>
<dbReference type="SUPFAM" id="SSF53474">
    <property type="entry name" value="alpha/beta-Hydrolases"/>
    <property type="match status" value="1"/>
</dbReference>
<evidence type="ECO:0008006" key="3">
    <source>
        <dbReference type="Google" id="ProtNLM"/>
    </source>
</evidence>
<dbReference type="GO" id="GO:0004806">
    <property type="term" value="F:triacylglycerol lipase activity"/>
    <property type="evidence" value="ECO:0007669"/>
    <property type="project" value="InterPro"/>
</dbReference>
<dbReference type="PATRIC" id="fig|1121022.4.peg.2493"/>
<dbReference type="AlphaFoldDB" id="V4PY41"/>
<organism evidence="1 2">
    <name type="scientific">Asticcacaulis benevestitus DSM 16100 = ATCC BAA-896</name>
    <dbReference type="NCBI Taxonomy" id="1121022"/>
    <lineage>
        <taxon>Bacteria</taxon>
        <taxon>Pseudomonadati</taxon>
        <taxon>Pseudomonadota</taxon>
        <taxon>Alphaproteobacteria</taxon>
        <taxon>Caulobacterales</taxon>
        <taxon>Caulobacteraceae</taxon>
        <taxon>Asticcacaulis</taxon>
    </lineage>
</organism>
<accession>V4PY41</accession>
<sequence>MLRTEAAPAEVSLAQAARADRILYSSQSWQDATVATTVSGIVFFPKGEIPKAGWPIIAWAHGTTGIADVCAPSFMARSDRDKAYLGAWLEAGYAIVATDYEGLGTPGPHPYLQYKSEGMAILDSLRAALKAYPKTLRNQIVTMGQSQGSGAAIAAAYLAPDYAPELKIKGTVATGIVAHTTRLNGAHQEPVQALYSDRDTGGNTAYEILYFLGTVRSIDPAGIKPEDYISDAGWPILEKAQSTCMGGLRTFATELGLPVDQLYKRSIKDLEAWADATSDFPDVNIGTPIFVGTGLADSDAQTVTQYNFVSAMCAAGDLVEWHYYPGATHSTAVLRSRADSPAFIEKVLTDKPVKNLCPTLVPPGPLQSPESRVGE</sequence>
<dbReference type="EMBL" id="AWGB01000023">
    <property type="protein sequence ID" value="ESQ90495.1"/>
    <property type="molecule type" value="Genomic_DNA"/>
</dbReference>
<dbReference type="PANTHER" id="PTHR34853:SF1">
    <property type="entry name" value="LIPASE 5"/>
    <property type="match status" value="1"/>
</dbReference>
<gene>
    <name evidence="1" type="ORF">ABENE_12295</name>
</gene>
<comment type="caution">
    <text evidence="1">The sequence shown here is derived from an EMBL/GenBank/DDBJ whole genome shotgun (WGS) entry which is preliminary data.</text>
</comment>
<protein>
    <recommendedName>
        <fullName evidence="3">Lipase</fullName>
    </recommendedName>
</protein>
<reference evidence="1 2" key="1">
    <citation type="journal article" date="2014" name="Nature">
        <title>Sequential evolution of bacterial morphology by co-option of a developmental regulator.</title>
        <authorList>
            <person name="Jiang C."/>
            <person name="Brown P.J."/>
            <person name="Ducret A."/>
            <person name="Brun Y.V."/>
        </authorList>
    </citation>
    <scope>NUCLEOTIDE SEQUENCE [LARGE SCALE GENOMIC DNA]</scope>
    <source>
        <strain evidence="1 2">DSM 16100</strain>
    </source>
</reference>